<feature type="domain" description="RNase H type-1" evidence="1">
    <location>
        <begin position="64"/>
        <end position="181"/>
    </location>
</feature>
<gene>
    <name evidence="2" type="ORF">V6N12_036159</name>
</gene>
<dbReference type="Pfam" id="PF13456">
    <property type="entry name" value="RVT_3"/>
    <property type="match status" value="1"/>
</dbReference>
<name>A0ABR2EPT3_9ROSI</name>
<comment type="caution">
    <text evidence="2">The sequence shown here is derived from an EMBL/GenBank/DDBJ whole genome shotgun (WGS) entry which is preliminary data.</text>
</comment>
<sequence>MAAWKNRNDAVFAASSASVESVLSRGIAWAQYYYDGWLVPTPVVNSSLAFAPWSNPELGWPCLNVDGAISLNIGKVKIGGLLRDNVGNFLFGFSKFIGCANSLQAELWSLYIGLQLAWDYGVEFLQVQTDCKQVLQLLQHPHVESCSISLMHSIRQFWKRAWFVDLIWTPRSGNKAADAFTRLVTYSSFDLSFFSSPPATLYDVLSADNLALSL</sequence>
<dbReference type="InterPro" id="IPR036397">
    <property type="entry name" value="RNaseH_sf"/>
</dbReference>
<dbReference type="SUPFAM" id="SSF53098">
    <property type="entry name" value="Ribonuclease H-like"/>
    <property type="match status" value="1"/>
</dbReference>
<keyword evidence="3" id="KW-1185">Reference proteome</keyword>
<evidence type="ECO:0000259" key="1">
    <source>
        <dbReference type="Pfam" id="PF13456"/>
    </source>
</evidence>
<dbReference type="Gene3D" id="3.30.420.10">
    <property type="entry name" value="Ribonuclease H-like superfamily/Ribonuclease H"/>
    <property type="match status" value="1"/>
</dbReference>
<dbReference type="InterPro" id="IPR012337">
    <property type="entry name" value="RNaseH-like_sf"/>
</dbReference>
<evidence type="ECO:0000313" key="2">
    <source>
        <dbReference type="EMBL" id="KAK8564027.1"/>
    </source>
</evidence>
<accession>A0ABR2EPT3</accession>
<dbReference type="EMBL" id="JBBPBM010000011">
    <property type="protein sequence ID" value="KAK8564027.1"/>
    <property type="molecule type" value="Genomic_DNA"/>
</dbReference>
<dbReference type="InterPro" id="IPR002156">
    <property type="entry name" value="RNaseH_domain"/>
</dbReference>
<reference evidence="2 3" key="1">
    <citation type="journal article" date="2024" name="G3 (Bethesda)">
        <title>Genome assembly of Hibiscus sabdariffa L. provides insights into metabolisms of medicinal natural products.</title>
        <authorList>
            <person name="Kim T."/>
        </authorList>
    </citation>
    <scope>NUCLEOTIDE SEQUENCE [LARGE SCALE GENOMIC DNA]</scope>
    <source>
        <strain evidence="2">TK-2024</strain>
        <tissue evidence="2">Old leaves</tissue>
    </source>
</reference>
<evidence type="ECO:0000313" key="3">
    <source>
        <dbReference type="Proteomes" id="UP001472677"/>
    </source>
</evidence>
<dbReference type="PANTHER" id="PTHR47723:SF19">
    <property type="entry name" value="POLYNUCLEOTIDYL TRANSFERASE, RIBONUCLEASE H-LIKE SUPERFAMILY PROTEIN"/>
    <property type="match status" value="1"/>
</dbReference>
<proteinExistence type="predicted"/>
<dbReference type="CDD" id="cd06222">
    <property type="entry name" value="RNase_H_like"/>
    <property type="match status" value="1"/>
</dbReference>
<protein>
    <recommendedName>
        <fullName evidence="1">RNase H type-1 domain-containing protein</fullName>
    </recommendedName>
</protein>
<dbReference type="InterPro" id="IPR044730">
    <property type="entry name" value="RNase_H-like_dom_plant"/>
</dbReference>
<dbReference type="Proteomes" id="UP001472677">
    <property type="component" value="Unassembled WGS sequence"/>
</dbReference>
<dbReference type="InterPro" id="IPR053151">
    <property type="entry name" value="RNase_H-like"/>
</dbReference>
<dbReference type="PANTHER" id="PTHR47723">
    <property type="entry name" value="OS05G0353850 PROTEIN"/>
    <property type="match status" value="1"/>
</dbReference>
<organism evidence="2 3">
    <name type="scientific">Hibiscus sabdariffa</name>
    <name type="common">roselle</name>
    <dbReference type="NCBI Taxonomy" id="183260"/>
    <lineage>
        <taxon>Eukaryota</taxon>
        <taxon>Viridiplantae</taxon>
        <taxon>Streptophyta</taxon>
        <taxon>Embryophyta</taxon>
        <taxon>Tracheophyta</taxon>
        <taxon>Spermatophyta</taxon>
        <taxon>Magnoliopsida</taxon>
        <taxon>eudicotyledons</taxon>
        <taxon>Gunneridae</taxon>
        <taxon>Pentapetalae</taxon>
        <taxon>rosids</taxon>
        <taxon>malvids</taxon>
        <taxon>Malvales</taxon>
        <taxon>Malvaceae</taxon>
        <taxon>Malvoideae</taxon>
        <taxon>Hibiscus</taxon>
    </lineage>
</organism>